<dbReference type="FunFam" id="1.25.40.10:FF:000345">
    <property type="entry name" value="Pentatricopeptide repeat-containing protein"/>
    <property type="match status" value="1"/>
</dbReference>
<keyword evidence="5" id="KW-1185">Reference proteome</keyword>
<dbReference type="GO" id="GO:0003723">
    <property type="term" value="F:RNA binding"/>
    <property type="evidence" value="ECO:0007669"/>
    <property type="project" value="InterPro"/>
</dbReference>
<evidence type="ECO:0000313" key="4">
    <source>
        <dbReference type="EMBL" id="KAG6524154.1"/>
    </source>
</evidence>
<feature type="repeat" description="PPR" evidence="3">
    <location>
        <begin position="337"/>
        <end position="371"/>
    </location>
</feature>
<dbReference type="FunFam" id="1.25.40.10:FF:000333">
    <property type="entry name" value="Pentatricopeptide repeat-containing protein"/>
    <property type="match status" value="1"/>
</dbReference>
<dbReference type="Proteomes" id="UP000734854">
    <property type="component" value="Unassembled WGS sequence"/>
</dbReference>
<sequence length="538" mass="60324">MIRKSGDKRRQPAVWRRCRTLRSLKQMHALMVVRGFLSDASSLRELLFSSSVSVAGAVTYALQLFDQIPHPDLFMWNTVIRGASHWTPSAAISLFSRMERAGVRPDNITFPFLLRACTKLSESFLGSQFHAKITKSGLESDSFVRNALINMHASCGDLAAASALFDGPARHDVVAWSAMIAGYARRGELSVARQLFEEMPSKDLISCNIMITAYAKQGEMAMARQLFDQVPVKDVVSWNAMIAGYVHCSEHRRALEVFEQMHLAGEQPDEVTMLSLLSSCADAGVMDVGRRIHGSLMEMCSRGGFSIRLSNALIDLYAKCGSIERAIEIFVGMREKDLSTWNSIIGGLAVHGHFRDSINIFENMIGMKWRPDEITFVGVLVACSHGGMVEEGKRYFYLMQNKYGIEPNVKHYGCMVDLLGRAGLLEEAFEFIDHMKIEPNRIIWRALLGSCRIHGNVRLAERANEELLRMRNHASGDYVLLSNVYASRGEWCRAEQVRKLMDDRGVIKEIGSTLLDTDGKNFNFMPKRKPGLRINVAA</sequence>
<dbReference type="OrthoDB" id="185373at2759"/>
<name>A0A8J5HPD6_ZINOF</name>
<dbReference type="EMBL" id="JACMSC010000004">
    <property type="protein sequence ID" value="KAG6524154.1"/>
    <property type="molecule type" value="Genomic_DNA"/>
</dbReference>
<dbReference type="Pfam" id="PF01535">
    <property type="entry name" value="PPR"/>
    <property type="match status" value="5"/>
</dbReference>
<dbReference type="PROSITE" id="PS51375">
    <property type="entry name" value="PPR"/>
    <property type="match status" value="3"/>
</dbReference>
<feature type="repeat" description="PPR" evidence="3">
    <location>
        <begin position="172"/>
        <end position="206"/>
    </location>
</feature>
<reference evidence="4 5" key="1">
    <citation type="submission" date="2020-08" db="EMBL/GenBank/DDBJ databases">
        <title>Plant Genome Project.</title>
        <authorList>
            <person name="Zhang R.-G."/>
        </authorList>
    </citation>
    <scope>NUCLEOTIDE SEQUENCE [LARGE SCALE GENOMIC DNA]</scope>
    <source>
        <tissue evidence="4">Rhizome</tissue>
    </source>
</reference>
<dbReference type="Pfam" id="PF12854">
    <property type="entry name" value="PPR_1"/>
    <property type="match status" value="1"/>
</dbReference>
<dbReference type="Pfam" id="PF13041">
    <property type="entry name" value="PPR_2"/>
    <property type="match status" value="1"/>
</dbReference>
<feature type="repeat" description="PPR" evidence="3">
    <location>
        <begin position="234"/>
        <end position="268"/>
    </location>
</feature>
<evidence type="ECO:0000313" key="5">
    <source>
        <dbReference type="Proteomes" id="UP000734854"/>
    </source>
</evidence>
<gene>
    <name evidence="4" type="ORF">ZIOFF_014045</name>
</gene>
<organism evidence="4 5">
    <name type="scientific">Zingiber officinale</name>
    <name type="common">Ginger</name>
    <name type="synonym">Amomum zingiber</name>
    <dbReference type="NCBI Taxonomy" id="94328"/>
    <lineage>
        <taxon>Eukaryota</taxon>
        <taxon>Viridiplantae</taxon>
        <taxon>Streptophyta</taxon>
        <taxon>Embryophyta</taxon>
        <taxon>Tracheophyta</taxon>
        <taxon>Spermatophyta</taxon>
        <taxon>Magnoliopsida</taxon>
        <taxon>Liliopsida</taxon>
        <taxon>Zingiberales</taxon>
        <taxon>Zingiberaceae</taxon>
        <taxon>Zingiber</taxon>
    </lineage>
</organism>
<dbReference type="InterPro" id="IPR046960">
    <property type="entry name" value="PPR_At4g14850-like_plant"/>
</dbReference>
<comment type="caution">
    <text evidence="4">The sequence shown here is derived from an EMBL/GenBank/DDBJ whole genome shotgun (WGS) entry which is preliminary data.</text>
</comment>
<dbReference type="PANTHER" id="PTHR47926:SF391">
    <property type="entry name" value="TETRATRICOPEPTIDE-LIKE HELICAL DOMAIN SUPERFAMILY"/>
    <property type="match status" value="1"/>
</dbReference>
<dbReference type="InterPro" id="IPR046848">
    <property type="entry name" value="E_motif"/>
</dbReference>
<comment type="similarity">
    <text evidence="1">Belongs to the PPR family. PCMP-H subfamily.</text>
</comment>
<dbReference type="AlphaFoldDB" id="A0A8J5HPD6"/>
<evidence type="ECO:0000256" key="3">
    <source>
        <dbReference type="PROSITE-ProRule" id="PRU00708"/>
    </source>
</evidence>
<evidence type="ECO:0000256" key="2">
    <source>
        <dbReference type="ARBA" id="ARBA00022737"/>
    </source>
</evidence>
<dbReference type="NCBIfam" id="TIGR00756">
    <property type="entry name" value="PPR"/>
    <property type="match status" value="6"/>
</dbReference>
<dbReference type="GO" id="GO:0009451">
    <property type="term" value="P:RNA modification"/>
    <property type="evidence" value="ECO:0007669"/>
    <property type="project" value="InterPro"/>
</dbReference>
<dbReference type="FunFam" id="1.25.40.10:FF:000470">
    <property type="entry name" value="Pentatricopeptide repeat-containing protein At5g66520"/>
    <property type="match status" value="1"/>
</dbReference>
<dbReference type="Pfam" id="PF20431">
    <property type="entry name" value="E_motif"/>
    <property type="match status" value="1"/>
</dbReference>
<accession>A0A8J5HPD6</accession>
<dbReference type="PANTHER" id="PTHR47926">
    <property type="entry name" value="PENTATRICOPEPTIDE REPEAT-CONTAINING PROTEIN"/>
    <property type="match status" value="1"/>
</dbReference>
<protein>
    <recommendedName>
        <fullName evidence="6">Pentatricopeptide repeat-containing protein</fullName>
    </recommendedName>
</protein>
<evidence type="ECO:0008006" key="6">
    <source>
        <dbReference type="Google" id="ProtNLM"/>
    </source>
</evidence>
<evidence type="ECO:0000256" key="1">
    <source>
        <dbReference type="ARBA" id="ARBA00006643"/>
    </source>
</evidence>
<dbReference type="InterPro" id="IPR002885">
    <property type="entry name" value="PPR_rpt"/>
</dbReference>
<proteinExistence type="inferred from homology"/>
<keyword evidence="2" id="KW-0677">Repeat</keyword>